<dbReference type="InterPro" id="IPR036322">
    <property type="entry name" value="WD40_repeat_dom_sf"/>
</dbReference>
<dbReference type="STRING" id="6205.A0A0R3WSJ3"/>
<name>A0A0R3WSJ3_HYDTA</name>
<dbReference type="PROSITE" id="PS50294">
    <property type="entry name" value="WD_REPEATS_REGION"/>
    <property type="match status" value="1"/>
</dbReference>
<evidence type="ECO:0000313" key="4">
    <source>
        <dbReference type="WBParaSite" id="TTAC_0000373301-mRNA-1"/>
    </source>
</evidence>
<dbReference type="InterPro" id="IPR019775">
    <property type="entry name" value="WD40_repeat_CS"/>
</dbReference>
<dbReference type="InterPro" id="IPR015943">
    <property type="entry name" value="WD40/YVTN_repeat-like_dom_sf"/>
</dbReference>
<dbReference type="AlphaFoldDB" id="A0A0R3WSJ3"/>
<evidence type="ECO:0000256" key="3">
    <source>
        <dbReference type="PROSITE-ProRule" id="PRU00221"/>
    </source>
</evidence>
<dbReference type="WBParaSite" id="TTAC_0000373301-mRNA-1">
    <property type="protein sequence ID" value="TTAC_0000373301-mRNA-1"/>
    <property type="gene ID" value="TTAC_0000373301"/>
</dbReference>
<dbReference type="SMART" id="SM00320">
    <property type="entry name" value="WD40"/>
    <property type="match status" value="5"/>
</dbReference>
<sequence length="284" mass="31073">LLDSDFSAACHITGRIACCAGKNGDISFINMDSATVKTAFSMPRLKLTAVAFSSDGNRLAISSYSGHILMGTLIQTEDNEKPSQFDLRDRQRLQRGSVLCVDWHFAGECIAAGGLDGFVCTFAPVKSLAVDVLRGHRGGVNCVQFLPNGHVLLSASSDRRVLLWDVRSGIRERRFESHGAPVMGVTFLDDDLTFASCDSSGVVLKWDLRNGSREVQLADEMSYGHGRNCICYSPERNCLLTGNTDGSVTFVNLITNKVRCGNIRSRFFYIKRVDSTVKGVELST</sequence>
<evidence type="ECO:0000256" key="2">
    <source>
        <dbReference type="ARBA" id="ARBA00022737"/>
    </source>
</evidence>
<dbReference type="SUPFAM" id="SSF50978">
    <property type="entry name" value="WD40 repeat-like"/>
    <property type="match status" value="1"/>
</dbReference>
<proteinExistence type="predicted"/>
<keyword evidence="2" id="KW-0677">Repeat</keyword>
<accession>A0A0R3WSJ3</accession>
<evidence type="ECO:0000256" key="1">
    <source>
        <dbReference type="ARBA" id="ARBA00022574"/>
    </source>
</evidence>
<dbReference type="Pfam" id="PF00400">
    <property type="entry name" value="WD40"/>
    <property type="match status" value="4"/>
</dbReference>
<dbReference type="Gene3D" id="2.130.10.10">
    <property type="entry name" value="YVTN repeat-like/Quinoprotein amine dehydrogenase"/>
    <property type="match status" value="2"/>
</dbReference>
<protein>
    <submittedName>
        <fullName evidence="4">WD_REPEATS_REGION domain-containing protein</fullName>
    </submittedName>
</protein>
<feature type="repeat" description="WD" evidence="3">
    <location>
        <begin position="133"/>
        <end position="174"/>
    </location>
</feature>
<dbReference type="PANTHER" id="PTHR19879:SF9">
    <property type="entry name" value="TRANSCRIPTION INITIATION FACTOR TFIID SUBUNIT 5"/>
    <property type="match status" value="1"/>
</dbReference>
<dbReference type="PROSITE" id="PS50082">
    <property type="entry name" value="WD_REPEATS_2"/>
    <property type="match status" value="2"/>
</dbReference>
<dbReference type="PANTHER" id="PTHR19879">
    <property type="entry name" value="TRANSCRIPTION INITIATION FACTOR TFIID"/>
    <property type="match status" value="1"/>
</dbReference>
<organism evidence="4">
    <name type="scientific">Hydatigena taeniaeformis</name>
    <name type="common">Feline tapeworm</name>
    <name type="synonym">Taenia taeniaeformis</name>
    <dbReference type="NCBI Taxonomy" id="6205"/>
    <lineage>
        <taxon>Eukaryota</taxon>
        <taxon>Metazoa</taxon>
        <taxon>Spiralia</taxon>
        <taxon>Lophotrochozoa</taxon>
        <taxon>Platyhelminthes</taxon>
        <taxon>Cestoda</taxon>
        <taxon>Eucestoda</taxon>
        <taxon>Cyclophyllidea</taxon>
        <taxon>Taeniidae</taxon>
        <taxon>Hydatigera</taxon>
    </lineage>
</organism>
<dbReference type="InterPro" id="IPR001680">
    <property type="entry name" value="WD40_rpt"/>
</dbReference>
<dbReference type="PROSITE" id="PS00678">
    <property type="entry name" value="WD_REPEATS_1"/>
    <property type="match status" value="1"/>
</dbReference>
<keyword evidence="1 3" id="KW-0853">WD repeat</keyword>
<feature type="repeat" description="WD" evidence="3">
    <location>
        <begin position="175"/>
        <end position="216"/>
    </location>
</feature>
<reference evidence="4" key="1">
    <citation type="submission" date="2017-02" db="UniProtKB">
        <authorList>
            <consortium name="WormBaseParasite"/>
        </authorList>
    </citation>
    <scope>IDENTIFICATION</scope>
</reference>